<dbReference type="Gene3D" id="2.60.40.10">
    <property type="entry name" value="Immunoglobulins"/>
    <property type="match status" value="2"/>
</dbReference>
<evidence type="ECO:0000256" key="1">
    <source>
        <dbReference type="SAM" id="SignalP"/>
    </source>
</evidence>
<gene>
    <name evidence="2" type="ORF">ACFSR2_14485</name>
</gene>
<evidence type="ECO:0000313" key="2">
    <source>
        <dbReference type="EMBL" id="MFD2522104.1"/>
    </source>
</evidence>
<dbReference type="InterPro" id="IPR013783">
    <property type="entry name" value="Ig-like_fold"/>
</dbReference>
<dbReference type="NCBIfam" id="TIGR04131">
    <property type="entry name" value="Bac_Flav_CTERM"/>
    <property type="match status" value="1"/>
</dbReference>
<proteinExistence type="predicted"/>
<sequence>MKALKFTFFSFFLTLLAIIQAQATHLRAGEITAKRISDITPTYRITLTTYTDQINGVQANEGANSVKFWFGVTGVPLYDVKRTKKFLINAGTMCNVYDTTFTFPAQGRYTITCGISNRNANTVNLQGPTDQISFFVETTILVNGSLGMNNTPVLLNIPVDTAGVGKRYIHNPGAFDADGDSLSYRLTAPKRDFGDGTGKGGFAAGYIDPANIGDNRLAEDGSPSSFRIDAITGDLIWDAPGRLPVNQYQVNVAFIVEEWRKGENGSYTKIGEITRDMQIIVVETPNKRPILSVPAPICVEAGQKIDFKVRAIDPDNNRVKITTNSGVYNVTPEGTNIEYVAPNPAQFAPLNAIQSSPAEGTFTWETNCKHVREQPYDVLFKVEDYPGRTSVQLTDIKTVRIRVIPPRPIGLNARNTERGVELRWQQYPNCNIPDDKATIVVYRKEGCSNFIPAQCQVGLPAALGFVEVARVSVKDTFYLDTQAQNGVIYSYSIVALLSTSDFVSIPSVPSNEACIGSEIPQRAPVITNVSVDKTDAATGEITVKWSRPLGFDANETKGPYSYKLYRTTGISGGIFQLVATIPTNVLATAADTVFVDKGLNTVTNGYTYKVAFLYEGEKVLAESQVASSVRLTVSSDAQRVRLSWQANVPWSNDNRRHLIYRQSKTNPSVYHIIAEVGVEAVNTYSYIDDGIDRYEADGVNTIDMKVDTSYCYKVETVGAYIRLPQFGLLRNFSQVMCGTPIDNTPPCPPTLTINELDCENLDKELMCQTSSVSNVLSWSTPVSSAGIVCRNDIIRYNIYYSRYKDETPKILAAVDRPTPPDTRFTHTKSIEEGFAGCYYITAVNSLNIESGASAIICKDNCATVEMPNVFTPNGDGKNDTFSPMRCSAFIKQIDIEVYNRYGLKVYESGGSNILSWDGKNASGADLPTGTYYYVSRVTIHRLDKNDETPTTIKGWVELIR</sequence>
<feature type="signal peptide" evidence="1">
    <location>
        <begin position="1"/>
        <end position="23"/>
    </location>
</feature>
<name>A0ABW5J7W5_9BACT</name>
<reference evidence="3" key="1">
    <citation type="journal article" date="2019" name="Int. J. Syst. Evol. Microbiol.">
        <title>The Global Catalogue of Microorganisms (GCM) 10K type strain sequencing project: providing services to taxonomists for standard genome sequencing and annotation.</title>
        <authorList>
            <consortium name="The Broad Institute Genomics Platform"/>
            <consortium name="The Broad Institute Genome Sequencing Center for Infectious Disease"/>
            <person name="Wu L."/>
            <person name="Ma J."/>
        </authorList>
    </citation>
    <scope>NUCLEOTIDE SEQUENCE [LARGE SCALE GENOMIC DNA]</scope>
    <source>
        <strain evidence="3">KCTC 52344</strain>
    </source>
</reference>
<comment type="caution">
    <text evidence="2">The sequence shown here is derived from an EMBL/GenBank/DDBJ whole genome shotgun (WGS) entry which is preliminary data.</text>
</comment>
<accession>A0ABW5J7W5</accession>
<feature type="chain" id="PRO_5046952029" evidence="1">
    <location>
        <begin position="24"/>
        <end position="960"/>
    </location>
</feature>
<keyword evidence="3" id="KW-1185">Reference proteome</keyword>
<protein>
    <submittedName>
        <fullName evidence="2">Gliding motility-associated C-terminal domain-containing protein</fullName>
    </submittedName>
</protein>
<dbReference type="InterPro" id="IPR026341">
    <property type="entry name" value="T9SS_type_B"/>
</dbReference>
<evidence type="ECO:0000313" key="3">
    <source>
        <dbReference type="Proteomes" id="UP001597510"/>
    </source>
</evidence>
<dbReference type="EMBL" id="JBHULC010000013">
    <property type="protein sequence ID" value="MFD2522104.1"/>
    <property type="molecule type" value="Genomic_DNA"/>
</dbReference>
<organism evidence="2 3">
    <name type="scientific">Emticicia soli</name>
    <dbReference type="NCBI Taxonomy" id="2027878"/>
    <lineage>
        <taxon>Bacteria</taxon>
        <taxon>Pseudomonadati</taxon>
        <taxon>Bacteroidota</taxon>
        <taxon>Cytophagia</taxon>
        <taxon>Cytophagales</taxon>
        <taxon>Leadbetterellaceae</taxon>
        <taxon>Emticicia</taxon>
    </lineage>
</organism>
<dbReference type="Proteomes" id="UP001597510">
    <property type="component" value="Unassembled WGS sequence"/>
</dbReference>
<dbReference type="Gene3D" id="2.60.40.4070">
    <property type="match status" value="1"/>
</dbReference>
<keyword evidence="1" id="KW-0732">Signal</keyword>
<dbReference type="Pfam" id="PF13585">
    <property type="entry name" value="CHU_C"/>
    <property type="match status" value="1"/>
</dbReference>